<reference evidence="1 2" key="1">
    <citation type="journal article" date="2019" name="Int. J. Syst. Evol. Microbiol.">
        <title>The Global Catalogue of Microorganisms (GCM) 10K type strain sequencing project: providing services to taxonomists for standard genome sequencing and annotation.</title>
        <authorList>
            <consortium name="The Broad Institute Genomics Platform"/>
            <consortium name="The Broad Institute Genome Sequencing Center for Infectious Disease"/>
            <person name="Wu L."/>
            <person name="Ma J."/>
        </authorList>
    </citation>
    <scope>NUCLEOTIDE SEQUENCE [LARGE SCALE GENOMIC DNA]</scope>
    <source>
        <strain evidence="1 2">JCM 13023</strain>
    </source>
</reference>
<accession>A0ABN1W7C3</accession>
<keyword evidence="2" id="KW-1185">Reference proteome</keyword>
<organism evidence="1 2">
    <name type="scientific">Prauserella halophila</name>
    <dbReference type="NCBI Taxonomy" id="185641"/>
    <lineage>
        <taxon>Bacteria</taxon>
        <taxon>Bacillati</taxon>
        <taxon>Actinomycetota</taxon>
        <taxon>Actinomycetes</taxon>
        <taxon>Pseudonocardiales</taxon>
        <taxon>Pseudonocardiaceae</taxon>
        <taxon>Prauserella</taxon>
    </lineage>
</organism>
<dbReference type="RefSeq" id="WP_253863805.1">
    <property type="nucleotide sequence ID" value="NZ_BAAALN010000005.1"/>
</dbReference>
<proteinExistence type="predicted"/>
<dbReference type="Proteomes" id="UP001500653">
    <property type="component" value="Unassembled WGS sequence"/>
</dbReference>
<sequence>MIRAATGGGARATAPTRAGSRPITDYEVLDPRFDPEPGYWPGLRITAGLHADWSWDVLTAQAWAARTPQYVTVFHGDDGPCGVVWAAWVGPPTRRHRFAHTMRGGRFGGLDVRAPNNASAPGWWFADGTVQRLLTDYAPAMRDALGSGARLLLARQLGDTDAAAMNTRLRVVRPTEPVNVLDTAPFESVQHWMSGLRKSRKRSLNQIATAIEDDPRLEVRIGPMADADPGEVAALLRHNAEKHHDVPIVPLPMFTRYLENLLGRPDVHGVRYVDPASGALRALALILDHPQWPVMRSWSMLPLHRGGRRNVYFDMYTQSVRYALASGKKGVVLGKKMTDLKHTFGARTMPQNAALVPLR</sequence>
<dbReference type="EMBL" id="BAAALN010000005">
    <property type="protein sequence ID" value="GAA1232177.1"/>
    <property type="molecule type" value="Genomic_DNA"/>
</dbReference>
<name>A0ABN1W7C3_9PSEU</name>
<evidence type="ECO:0000313" key="1">
    <source>
        <dbReference type="EMBL" id="GAA1232177.1"/>
    </source>
</evidence>
<protein>
    <submittedName>
        <fullName evidence="1">GNAT family N-acetyltransferase</fullName>
    </submittedName>
</protein>
<evidence type="ECO:0000313" key="2">
    <source>
        <dbReference type="Proteomes" id="UP001500653"/>
    </source>
</evidence>
<comment type="caution">
    <text evidence="1">The sequence shown here is derived from an EMBL/GenBank/DDBJ whole genome shotgun (WGS) entry which is preliminary data.</text>
</comment>
<gene>
    <name evidence="1" type="ORF">GCM10009676_14100</name>
</gene>